<evidence type="ECO:0000256" key="1">
    <source>
        <dbReference type="SAM" id="MobiDB-lite"/>
    </source>
</evidence>
<sequence>MSNYWDLFAETGDIGFYLLYLKSTEKNASPDKTEATEMKNDRQHLM</sequence>
<reference evidence="2 3" key="1">
    <citation type="submission" date="2016-11" db="EMBL/GenBank/DDBJ databases">
        <authorList>
            <person name="Jaros S."/>
            <person name="Januszkiewicz K."/>
            <person name="Wedrychowicz H."/>
        </authorList>
    </citation>
    <scope>NUCLEOTIDE SEQUENCE [LARGE SCALE GENOMIC DNA]</scope>
    <source>
        <strain evidence="2 3">DSM 10068</strain>
    </source>
</reference>
<keyword evidence="3" id="KW-1185">Reference proteome</keyword>
<accession>A0A1M5WYJ3</accession>
<evidence type="ECO:0000313" key="2">
    <source>
        <dbReference type="EMBL" id="SHH92627.1"/>
    </source>
</evidence>
<dbReference type="STRING" id="1123282.SAMN02745823_01468"/>
<dbReference type="OrthoDB" id="1650227at2"/>
<evidence type="ECO:0008006" key="4">
    <source>
        <dbReference type="Google" id="ProtNLM"/>
    </source>
</evidence>
<evidence type="ECO:0000313" key="3">
    <source>
        <dbReference type="Proteomes" id="UP000183995"/>
    </source>
</evidence>
<dbReference type="EMBL" id="FQXV01000004">
    <property type="protein sequence ID" value="SHH92627.1"/>
    <property type="molecule type" value="Genomic_DNA"/>
</dbReference>
<organism evidence="2 3">
    <name type="scientific">Sporobacter termitidis DSM 10068</name>
    <dbReference type="NCBI Taxonomy" id="1123282"/>
    <lineage>
        <taxon>Bacteria</taxon>
        <taxon>Bacillati</taxon>
        <taxon>Bacillota</taxon>
        <taxon>Clostridia</taxon>
        <taxon>Eubacteriales</taxon>
        <taxon>Oscillospiraceae</taxon>
        <taxon>Sporobacter</taxon>
    </lineage>
</organism>
<dbReference type="Proteomes" id="UP000183995">
    <property type="component" value="Unassembled WGS sequence"/>
</dbReference>
<gene>
    <name evidence="2" type="ORF">SAMN02745823_01468</name>
</gene>
<name>A0A1M5WYJ3_9FIRM</name>
<feature type="region of interest" description="Disordered" evidence="1">
    <location>
        <begin position="27"/>
        <end position="46"/>
    </location>
</feature>
<protein>
    <recommendedName>
        <fullName evidence="4">YqzL-like protein</fullName>
    </recommendedName>
</protein>
<dbReference type="AlphaFoldDB" id="A0A1M5WYJ3"/>
<proteinExistence type="predicted"/>